<sequence>MAIKLDKPLQVGDWQYVPEQDKLVQLAADGKIAVTADLDNLSQKVANYFIANAGKLITKDELLHDVWGIRDVSDGRVTRVIRVLRVALGDDTREPRYIETIPKRGYRFIAPVTVLEPQVTFDKNDPPAQMGINRSEKEKAHWPWYLGFAFIFIAAITWWLWPATPDLQDKTASDIPMLRYKPVTALDGLEFYHNVSEDERYLVYSYASPEQENVTVLMLEDLQEHRRIQITDSSYSSFGAAFSPDESQLAYHRAYPDGKCEIRVADFNGDSFTITNDKLLVSCGDNSISSRLSWSPDSAYLVYPTMSDKRQTILMLKRVSGGAAEELTTPPPTSFGDYVARFSNQGNKLVFLREAAGSAQIWVLDLSSRETSMLVKVTDVLPGNIDWTNDDRYIIYPSAPNTISQVEVRTGNIRVLAYTDVNAHEIQVAKSNTVYASVGNFSHVNIKKVANQITNPVSDSTTVFSSNRNETLAEANPLPKGPTAVVSRRSGLPQVWLFYPGGEQKQITFFEKNERFRSLVFSPSGKELLAQINNEIWLLSDSKAPVRLSENNDNLISQPAWSYDGKKIYYAESKSGRWHIVSHEVSDNLLTPIVFAVDRELYIESYDGKYSIWRDAISKKFYMQRFDTQIPQEIPITLPENQAWLKFQTTKSGVYFAYLVDEIKYSLKYYSFDNGEISNAVTVDYLYHSRFSLTPDEKFIYILEAVRGDFDVASVKLP</sequence>
<keyword evidence="4" id="KW-0472">Membrane</keyword>
<dbReference type="InterPro" id="IPR011044">
    <property type="entry name" value="Quino_amine_DH_bsu"/>
</dbReference>
<dbReference type="Gene3D" id="2.120.10.30">
    <property type="entry name" value="TolB, C-terminal domain"/>
    <property type="match status" value="3"/>
</dbReference>
<protein>
    <recommendedName>
        <fullName evidence="5">OmpR/PhoB-type domain-containing protein</fullName>
    </recommendedName>
</protein>
<dbReference type="InterPro" id="IPR001867">
    <property type="entry name" value="OmpR/PhoB-type_DNA-bd"/>
</dbReference>
<feature type="DNA-binding region" description="OmpR/PhoB-type" evidence="3">
    <location>
        <begin position="6"/>
        <end position="110"/>
    </location>
</feature>
<evidence type="ECO:0000313" key="7">
    <source>
        <dbReference type="Proteomes" id="UP001501169"/>
    </source>
</evidence>
<evidence type="ECO:0000256" key="3">
    <source>
        <dbReference type="PROSITE-ProRule" id="PRU01091"/>
    </source>
</evidence>
<feature type="transmembrane region" description="Helical" evidence="4">
    <location>
        <begin position="142"/>
        <end position="161"/>
    </location>
</feature>
<accession>A0ABP3NV02</accession>
<dbReference type="PANTHER" id="PTHR36842:SF1">
    <property type="entry name" value="PROTEIN TOLB"/>
    <property type="match status" value="1"/>
</dbReference>
<dbReference type="SMART" id="SM00862">
    <property type="entry name" value="Trans_reg_C"/>
    <property type="match status" value="1"/>
</dbReference>
<evidence type="ECO:0000256" key="1">
    <source>
        <dbReference type="ARBA" id="ARBA00009820"/>
    </source>
</evidence>
<dbReference type="InterPro" id="IPR016032">
    <property type="entry name" value="Sig_transdc_resp-reg_C-effctor"/>
</dbReference>
<evidence type="ECO:0000259" key="5">
    <source>
        <dbReference type="PROSITE" id="PS51755"/>
    </source>
</evidence>
<proteinExistence type="inferred from homology"/>
<comment type="similarity">
    <text evidence="1">Belongs to the TolB family.</text>
</comment>
<evidence type="ECO:0000256" key="4">
    <source>
        <dbReference type="SAM" id="Phobius"/>
    </source>
</evidence>
<dbReference type="PANTHER" id="PTHR36842">
    <property type="entry name" value="PROTEIN TOLB HOMOLOG"/>
    <property type="match status" value="1"/>
</dbReference>
<name>A0ABP3NV02_9GAMM</name>
<dbReference type="Pfam" id="PF07676">
    <property type="entry name" value="PD40"/>
    <property type="match status" value="1"/>
</dbReference>
<feature type="domain" description="OmpR/PhoB-type" evidence="5">
    <location>
        <begin position="6"/>
        <end position="110"/>
    </location>
</feature>
<gene>
    <name evidence="6" type="ORF">GCM10009098_19390</name>
</gene>
<dbReference type="InterPro" id="IPR011659">
    <property type="entry name" value="WD40"/>
</dbReference>
<dbReference type="Proteomes" id="UP001501169">
    <property type="component" value="Unassembled WGS sequence"/>
</dbReference>
<dbReference type="RefSeq" id="WP_226767227.1">
    <property type="nucleotide sequence ID" value="NZ_BAAAEO010000003.1"/>
</dbReference>
<comment type="caution">
    <text evidence="6">The sequence shown here is derived from an EMBL/GenBank/DDBJ whole genome shotgun (WGS) entry which is preliminary data.</text>
</comment>
<dbReference type="Pfam" id="PF00486">
    <property type="entry name" value="Trans_reg_C"/>
    <property type="match status" value="1"/>
</dbReference>
<keyword evidence="4" id="KW-1133">Transmembrane helix</keyword>
<dbReference type="PROSITE" id="PS51755">
    <property type="entry name" value="OMPR_PHOB"/>
    <property type="match status" value="1"/>
</dbReference>
<dbReference type="InterPro" id="IPR011042">
    <property type="entry name" value="6-blade_b-propeller_TolB-like"/>
</dbReference>
<organism evidence="6 7">
    <name type="scientific">Rheinheimera aquimaris</name>
    <dbReference type="NCBI Taxonomy" id="412437"/>
    <lineage>
        <taxon>Bacteria</taxon>
        <taxon>Pseudomonadati</taxon>
        <taxon>Pseudomonadota</taxon>
        <taxon>Gammaproteobacteria</taxon>
        <taxon>Chromatiales</taxon>
        <taxon>Chromatiaceae</taxon>
        <taxon>Rheinheimera</taxon>
    </lineage>
</organism>
<reference evidence="7" key="1">
    <citation type="journal article" date="2019" name="Int. J. Syst. Evol. Microbiol.">
        <title>The Global Catalogue of Microorganisms (GCM) 10K type strain sequencing project: providing services to taxonomists for standard genome sequencing and annotation.</title>
        <authorList>
            <consortium name="The Broad Institute Genomics Platform"/>
            <consortium name="The Broad Institute Genome Sequencing Center for Infectious Disease"/>
            <person name="Wu L."/>
            <person name="Ma J."/>
        </authorList>
    </citation>
    <scope>NUCLEOTIDE SEQUENCE [LARGE SCALE GENOMIC DNA]</scope>
    <source>
        <strain evidence="7">JCM 14331</strain>
    </source>
</reference>
<keyword evidence="2 3" id="KW-0238">DNA-binding</keyword>
<dbReference type="SUPFAM" id="SSF69304">
    <property type="entry name" value="Tricorn protease N-terminal domain"/>
    <property type="match status" value="1"/>
</dbReference>
<evidence type="ECO:0000256" key="2">
    <source>
        <dbReference type="ARBA" id="ARBA00023125"/>
    </source>
</evidence>
<evidence type="ECO:0000313" key="6">
    <source>
        <dbReference type="EMBL" id="GAA0551836.1"/>
    </source>
</evidence>
<dbReference type="InterPro" id="IPR036388">
    <property type="entry name" value="WH-like_DNA-bd_sf"/>
</dbReference>
<dbReference type="EMBL" id="BAAAEO010000003">
    <property type="protein sequence ID" value="GAA0551836.1"/>
    <property type="molecule type" value="Genomic_DNA"/>
</dbReference>
<keyword evidence="4" id="KW-0812">Transmembrane</keyword>
<keyword evidence="7" id="KW-1185">Reference proteome</keyword>
<dbReference type="Gene3D" id="1.10.10.10">
    <property type="entry name" value="Winged helix-like DNA-binding domain superfamily/Winged helix DNA-binding domain"/>
    <property type="match status" value="1"/>
</dbReference>
<dbReference type="CDD" id="cd00383">
    <property type="entry name" value="trans_reg_C"/>
    <property type="match status" value="1"/>
</dbReference>
<dbReference type="SUPFAM" id="SSF46894">
    <property type="entry name" value="C-terminal effector domain of the bipartite response regulators"/>
    <property type="match status" value="1"/>
</dbReference>
<dbReference type="SUPFAM" id="SSF50969">
    <property type="entry name" value="YVTN repeat-like/Quinoprotein amine dehydrogenase"/>
    <property type="match status" value="1"/>
</dbReference>